<feature type="compositionally biased region" description="Polar residues" evidence="1">
    <location>
        <begin position="309"/>
        <end position="318"/>
    </location>
</feature>
<evidence type="ECO:0000256" key="1">
    <source>
        <dbReference type="SAM" id="MobiDB-lite"/>
    </source>
</evidence>
<reference evidence="2 3" key="1">
    <citation type="submission" date="2016-03" db="EMBL/GenBank/DDBJ databases">
        <title>Cyphomyrmex costatus WGS genome.</title>
        <authorList>
            <person name="Nygaard S."/>
            <person name="Hu H."/>
            <person name="Boomsma J."/>
            <person name="Zhang G."/>
        </authorList>
    </citation>
    <scope>NUCLEOTIDE SEQUENCE [LARGE SCALE GENOMIC DNA]</scope>
    <source>
        <strain evidence="2">MS0001</strain>
        <tissue evidence="2">Whole body</tissue>
    </source>
</reference>
<evidence type="ECO:0000313" key="2">
    <source>
        <dbReference type="EMBL" id="KYM96879.1"/>
    </source>
</evidence>
<protein>
    <submittedName>
        <fullName evidence="2">Uncharacterized protein</fullName>
    </submittedName>
</protein>
<feature type="region of interest" description="Disordered" evidence="1">
    <location>
        <begin position="75"/>
        <end position="101"/>
    </location>
</feature>
<dbReference type="AlphaFoldDB" id="A0A151IB69"/>
<organism evidence="2 3">
    <name type="scientific">Cyphomyrmex costatus</name>
    <dbReference type="NCBI Taxonomy" id="456900"/>
    <lineage>
        <taxon>Eukaryota</taxon>
        <taxon>Metazoa</taxon>
        <taxon>Ecdysozoa</taxon>
        <taxon>Arthropoda</taxon>
        <taxon>Hexapoda</taxon>
        <taxon>Insecta</taxon>
        <taxon>Pterygota</taxon>
        <taxon>Neoptera</taxon>
        <taxon>Endopterygota</taxon>
        <taxon>Hymenoptera</taxon>
        <taxon>Apocrita</taxon>
        <taxon>Aculeata</taxon>
        <taxon>Formicoidea</taxon>
        <taxon>Formicidae</taxon>
        <taxon>Myrmicinae</taxon>
        <taxon>Cyphomyrmex</taxon>
    </lineage>
</organism>
<feature type="compositionally biased region" description="Basic and acidic residues" evidence="1">
    <location>
        <begin position="162"/>
        <end position="171"/>
    </location>
</feature>
<feature type="compositionally biased region" description="Basic residues" evidence="1">
    <location>
        <begin position="379"/>
        <end position="392"/>
    </location>
</feature>
<feature type="compositionally biased region" description="Basic and acidic residues" evidence="1">
    <location>
        <begin position="586"/>
        <end position="596"/>
    </location>
</feature>
<feature type="compositionally biased region" description="Polar residues" evidence="1">
    <location>
        <begin position="567"/>
        <end position="585"/>
    </location>
</feature>
<feature type="compositionally biased region" description="Basic and acidic residues" evidence="1">
    <location>
        <begin position="248"/>
        <end position="278"/>
    </location>
</feature>
<feature type="region of interest" description="Disordered" evidence="1">
    <location>
        <begin position="379"/>
        <end position="417"/>
    </location>
</feature>
<feature type="region of interest" description="Disordered" evidence="1">
    <location>
        <begin position="433"/>
        <end position="453"/>
    </location>
</feature>
<name>A0A151IB69_9HYME</name>
<accession>A0A151IB69</accession>
<feature type="compositionally biased region" description="Low complexity" evidence="1">
    <location>
        <begin position="343"/>
        <end position="353"/>
    </location>
</feature>
<feature type="region of interest" description="Disordered" evidence="1">
    <location>
        <begin position="213"/>
        <end position="362"/>
    </location>
</feature>
<dbReference type="EMBL" id="KQ978125">
    <property type="protein sequence ID" value="KYM96879.1"/>
    <property type="molecule type" value="Genomic_DNA"/>
</dbReference>
<proteinExistence type="predicted"/>
<dbReference type="Proteomes" id="UP000078542">
    <property type="component" value="Unassembled WGS sequence"/>
</dbReference>
<keyword evidence="3" id="KW-1185">Reference proteome</keyword>
<feature type="compositionally biased region" description="Polar residues" evidence="1">
    <location>
        <begin position="436"/>
        <end position="446"/>
    </location>
</feature>
<sequence length="661" mass="74265">MEAVTSTDYDSTNLSRNFNQVGFNTYNYSQFEEKYKPRQFFKYGDEYLEYGHKLGANERFARTKYQDGLRFDQRYSRSHSQPERQHHLSQETRSKSQDSRELTFYQIDPPVKSENLRQHDKSHQKLKKELTFYGIDGLPSGQERRDKSEVCKERVDKGIKFHDKPHADGQERSQIAKHSKQSHQEQQKMLMNALTSNYHQLNRSQSDLTECQLPNYYGHRNNPYIDPPKYRQFDRPPSYQETPLKSEPPPKYHADPPKYAEVSRRQDDFKRIQEERGRRQGGGGGSSGGGGGGNSSAGRGNTGTHGAETPSNLASITPTAREVTRAVVGRQRSSHKTCDIRSNNNNNNNNNNNSKENLLQETGLDSDSGCHIESLKGHYHHHHHHHHHHHQQHYQTHGIDGSNVAASGIGNVFPDGGDGGSYGEVTTCDKYKGIGSESNRGGNSDAVQGRPSERSMLKVEKISGKTALHGGSESTIGKCSAERMKSTTQEIGYNKHEISKAKGHDVGHGYKVENLRYYGELKGYSDFKAYGTVDKQPTSVLVSAHEKSHLLHAPTSCEKGDKCHGKTPSSSTQNYSLAKIGQQQAEKSHHSGDHYYHRSSHSKPPNVYQVYQETKYSYNVSGVPGTPAQASAAAAFFARSVFTQSNEYTIARHDSMSQRTC</sequence>
<feature type="compositionally biased region" description="Gly residues" evidence="1">
    <location>
        <begin position="280"/>
        <end position="303"/>
    </location>
</feature>
<evidence type="ECO:0000313" key="3">
    <source>
        <dbReference type="Proteomes" id="UP000078542"/>
    </source>
</evidence>
<feature type="region of interest" description="Disordered" evidence="1">
    <location>
        <begin position="558"/>
        <end position="604"/>
    </location>
</feature>
<feature type="region of interest" description="Disordered" evidence="1">
    <location>
        <begin position="162"/>
        <end position="186"/>
    </location>
</feature>
<gene>
    <name evidence="2" type="ORF">ALC62_12455</name>
</gene>